<protein>
    <recommendedName>
        <fullName evidence="5">Probable RNA 2'-phosphotransferase</fullName>
        <ecNumber evidence="5">2.7.1.-</ecNumber>
    </recommendedName>
</protein>
<name>A0A517Z3I4_9PLAN</name>
<dbReference type="SUPFAM" id="SSF56399">
    <property type="entry name" value="ADP-ribosylation"/>
    <property type="match status" value="1"/>
</dbReference>
<dbReference type="AlphaFoldDB" id="A0A517Z3I4"/>
<keyword evidence="2 5" id="KW-0808">Transferase</keyword>
<evidence type="ECO:0000256" key="2">
    <source>
        <dbReference type="ARBA" id="ARBA00022679"/>
    </source>
</evidence>
<evidence type="ECO:0000313" key="7">
    <source>
        <dbReference type="Proteomes" id="UP000320496"/>
    </source>
</evidence>
<sequence length="227" mass="25745">MTNGSHRQVTRMRFSVILRFHNRKTRLFWKTTPPSCPRTTMNLTDLSRTISHALRHAPWLYELELDDEGWTPVEPLLTALRREREEWADLTETDLGRMIAAMPKQRHELKDGQIRALYGHSLAGKLKKEPAEPPQYLYHGTAPDTVQLITSGGLLPMSRQYVHLSSDEATALQVGHRKAGRPVILRIDAATAHAAGVPFYLGNENVWLADSVPPEFIAPRTEQPDSR</sequence>
<comment type="function">
    <text evidence="4 5">Removes the 2'-phosphate from RNA via an intermediate in which the phosphate is ADP-ribosylated by NAD followed by a presumed transesterification to release the RNA and generate ADP-ribose 1''-2''-cyclic phosphate (APPR&gt;P). May function as an ADP-ribosylase.</text>
</comment>
<reference evidence="6 7" key="1">
    <citation type="submission" date="2019-02" db="EMBL/GenBank/DDBJ databases">
        <title>Deep-cultivation of Planctomycetes and their phenomic and genomic characterization uncovers novel biology.</title>
        <authorList>
            <person name="Wiegand S."/>
            <person name="Jogler M."/>
            <person name="Boedeker C."/>
            <person name="Pinto D."/>
            <person name="Vollmers J."/>
            <person name="Rivas-Marin E."/>
            <person name="Kohn T."/>
            <person name="Peeters S.H."/>
            <person name="Heuer A."/>
            <person name="Rast P."/>
            <person name="Oberbeckmann S."/>
            <person name="Bunk B."/>
            <person name="Jeske O."/>
            <person name="Meyerdierks A."/>
            <person name="Storesund J.E."/>
            <person name="Kallscheuer N."/>
            <person name="Luecker S."/>
            <person name="Lage O.M."/>
            <person name="Pohl T."/>
            <person name="Merkel B.J."/>
            <person name="Hornburger P."/>
            <person name="Mueller R.-W."/>
            <person name="Bruemmer F."/>
            <person name="Labrenz M."/>
            <person name="Spormann A.M."/>
            <person name="Op den Camp H."/>
            <person name="Overmann J."/>
            <person name="Amann R."/>
            <person name="Jetten M.S.M."/>
            <person name="Mascher T."/>
            <person name="Medema M.H."/>
            <person name="Devos D.P."/>
            <person name="Kaster A.-K."/>
            <person name="Ovreas L."/>
            <person name="Rohde M."/>
            <person name="Galperin M.Y."/>
            <person name="Jogler C."/>
        </authorList>
    </citation>
    <scope>NUCLEOTIDE SEQUENCE [LARGE SCALE GENOMIC DNA]</scope>
    <source>
        <strain evidence="6 7">Mal4</strain>
    </source>
</reference>
<evidence type="ECO:0000256" key="4">
    <source>
        <dbReference type="ARBA" id="ARBA00025212"/>
    </source>
</evidence>
<evidence type="ECO:0000313" key="6">
    <source>
        <dbReference type="EMBL" id="QDU37050.1"/>
    </source>
</evidence>
<dbReference type="EMBL" id="CP036275">
    <property type="protein sequence ID" value="QDU37050.1"/>
    <property type="molecule type" value="Genomic_DNA"/>
</dbReference>
<dbReference type="InterPro" id="IPR042080">
    <property type="entry name" value="RNA_2'-PTrans_N"/>
</dbReference>
<dbReference type="Gene3D" id="3.20.170.30">
    <property type="match status" value="1"/>
</dbReference>
<evidence type="ECO:0000256" key="3">
    <source>
        <dbReference type="ARBA" id="ARBA00023027"/>
    </source>
</evidence>
<organism evidence="6 7">
    <name type="scientific">Maioricimonas rarisocia</name>
    <dbReference type="NCBI Taxonomy" id="2528026"/>
    <lineage>
        <taxon>Bacteria</taxon>
        <taxon>Pseudomonadati</taxon>
        <taxon>Planctomycetota</taxon>
        <taxon>Planctomycetia</taxon>
        <taxon>Planctomycetales</taxon>
        <taxon>Planctomycetaceae</taxon>
        <taxon>Maioricimonas</taxon>
    </lineage>
</organism>
<dbReference type="GO" id="GO:0003950">
    <property type="term" value="F:NAD+ poly-ADP-ribosyltransferase activity"/>
    <property type="evidence" value="ECO:0007669"/>
    <property type="project" value="InterPro"/>
</dbReference>
<keyword evidence="3 5" id="KW-0520">NAD</keyword>
<gene>
    <name evidence="5" type="primary">kptA</name>
    <name evidence="6" type="ORF">Mal4_13530</name>
</gene>
<dbReference type="GO" id="GO:0006388">
    <property type="term" value="P:tRNA splicing, via endonucleolytic cleavage and ligation"/>
    <property type="evidence" value="ECO:0007669"/>
    <property type="project" value="UniProtKB-UniRule"/>
</dbReference>
<keyword evidence="7" id="KW-1185">Reference proteome</keyword>
<comment type="similarity">
    <text evidence="1 5">Belongs to the KptA/TPT1 family.</text>
</comment>
<accession>A0A517Z3I4</accession>
<dbReference type="InterPro" id="IPR042081">
    <property type="entry name" value="RNA_2'-PTrans_C"/>
</dbReference>
<dbReference type="HAMAP" id="MF_00299">
    <property type="entry name" value="KptA"/>
    <property type="match status" value="1"/>
</dbReference>
<dbReference type="EC" id="2.7.1.-" evidence="5"/>
<dbReference type="PANTHER" id="PTHR12684">
    <property type="entry name" value="PUTATIVE PHOSPHOTRANSFERASE"/>
    <property type="match status" value="1"/>
</dbReference>
<proteinExistence type="inferred from homology"/>
<dbReference type="Proteomes" id="UP000320496">
    <property type="component" value="Chromosome"/>
</dbReference>
<evidence type="ECO:0000256" key="1">
    <source>
        <dbReference type="ARBA" id="ARBA00009836"/>
    </source>
</evidence>
<dbReference type="KEGG" id="mri:Mal4_13530"/>
<dbReference type="InterPro" id="IPR002745">
    <property type="entry name" value="Ptrans_KptA/Tpt1"/>
</dbReference>
<dbReference type="Pfam" id="PF01885">
    <property type="entry name" value="PTS_2-RNA"/>
    <property type="match status" value="1"/>
</dbReference>
<dbReference type="PANTHER" id="PTHR12684:SF2">
    <property type="entry name" value="TRNA 2'-PHOSPHOTRANSFERASE 1"/>
    <property type="match status" value="1"/>
</dbReference>
<evidence type="ECO:0000256" key="5">
    <source>
        <dbReference type="HAMAP-Rule" id="MF_00299"/>
    </source>
</evidence>
<dbReference type="InterPro" id="IPR022928">
    <property type="entry name" value="RNA_2'-PTrans_KptA"/>
</dbReference>
<dbReference type="Gene3D" id="1.10.10.970">
    <property type="entry name" value="RNA 2'-phosphotransferase, Tpt1/KptA family, N-terminal domain"/>
    <property type="match status" value="1"/>
</dbReference>
<dbReference type="GO" id="GO:0000215">
    <property type="term" value="F:tRNA 2'-phosphotransferase activity"/>
    <property type="evidence" value="ECO:0007669"/>
    <property type="project" value="TreeGrafter"/>
</dbReference>